<dbReference type="AlphaFoldDB" id="X1MF50"/>
<sequence>TAEQANEIFRGILQNNQIYGSRSARENIEILFEKHHHLLDKKLLEELKNKKELSSLTKS</sequence>
<gene>
    <name evidence="1" type="ORF">S06H3_19303</name>
</gene>
<dbReference type="EMBL" id="BARV01009868">
    <property type="protein sequence ID" value="GAI04969.1"/>
    <property type="molecule type" value="Genomic_DNA"/>
</dbReference>
<comment type="caution">
    <text evidence="1">The sequence shown here is derived from an EMBL/GenBank/DDBJ whole genome shotgun (WGS) entry which is preliminary data.</text>
</comment>
<proteinExistence type="predicted"/>
<accession>X1MF50</accession>
<feature type="non-terminal residue" evidence="1">
    <location>
        <position position="1"/>
    </location>
</feature>
<organism evidence="1">
    <name type="scientific">marine sediment metagenome</name>
    <dbReference type="NCBI Taxonomy" id="412755"/>
    <lineage>
        <taxon>unclassified sequences</taxon>
        <taxon>metagenomes</taxon>
        <taxon>ecological metagenomes</taxon>
    </lineage>
</organism>
<evidence type="ECO:0000313" key="1">
    <source>
        <dbReference type="EMBL" id="GAI04969.1"/>
    </source>
</evidence>
<reference evidence="1" key="1">
    <citation type="journal article" date="2014" name="Front. Microbiol.">
        <title>High frequency of phylogenetically diverse reductive dehalogenase-homologous genes in deep subseafloor sedimentary metagenomes.</title>
        <authorList>
            <person name="Kawai M."/>
            <person name="Futagami T."/>
            <person name="Toyoda A."/>
            <person name="Takaki Y."/>
            <person name="Nishi S."/>
            <person name="Hori S."/>
            <person name="Arai W."/>
            <person name="Tsubouchi T."/>
            <person name="Morono Y."/>
            <person name="Uchiyama I."/>
            <person name="Ito T."/>
            <person name="Fujiyama A."/>
            <person name="Inagaki F."/>
            <person name="Takami H."/>
        </authorList>
    </citation>
    <scope>NUCLEOTIDE SEQUENCE</scope>
    <source>
        <strain evidence="1">Expedition CK06-06</strain>
    </source>
</reference>
<protein>
    <submittedName>
        <fullName evidence="1">Uncharacterized protein</fullName>
    </submittedName>
</protein>
<name>X1MF50_9ZZZZ</name>